<dbReference type="AlphaFoldDB" id="A0AAW8JPX1"/>
<sequence length="217" mass="24646">MNNISKHLSLSILILSLFACSKENAPQNTNEAKSQKQSAHPVEQPAIAPEDDPKLTGTPVLGFKLRDSTYDSVKKRLQNYQVSDDKSYAGGPILENDGSGFDIDGLQATQFGFDQNNKLVYVWMSVKEADHMGKATYKKLVSYIKQRDYKVVRSVEPFVGNRSTEFSTPNHEIITVNSPHMDFNIYVEYLTQEFAQERNKIQQQSKEEKVNKESNNF</sequence>
<keyword evidence="2" id="KW-0732">Signal</keyword>
<feature type="chain" id="PRO_5043970255" description="Lipoprotein" evidence="2">
    <location>
        <begin position="26"/>
        <end position="217"/>
    </location>
</feature>
<evidence type="ECO:0000256" key="1">
    <source>
        <dbReference type="SAM" id="MobiDB-lite"/>
    </source>
</evidence>
<dbReference type="EMBL" id="JAVIDA010000037">
    <property type="protein sequence ID" value="MDQ9073220.1"/>
    <property type="molecule type" value="Genomic_DNA"/>
</dbReference>
<feature type="compositionally biased region" description="Polar residues" evidence="1">
    <location>
        <begin position="26"/>
        <end position="38"/>
    </location>
</feature>
<gene>
    <name evidence="3" type="ORF">RFH51_17355</name>
</gene>
<name>A0AAW8JPX1_9GAMM</name>
<accession>A0AAW8JPX1</accession>
<organism evidence="3 4">
    <name type="scientific">Acinetobacter gerneri</name>
    <dbReference type="NCBI Taxonomy" id="202952"/>
    <lineage>
        <taxon>Bacteria</taxon>
        <taxon>Pseudomonadati</taxon>
        <taxon>Pseudomonadota</taxon>
        <taxon>Gammaproteobacteria</taxon>
        <taxon>Moraxellales</taxon>
        <taxon>Moraxellaceae</taxon>
        <taxon>Acinetobacter</taxon>
    </lineage>
</organism>
<dbReference type="Proteomes" id="UP001243195">
    <property type="component" value="Unassembled WGS sequence"/>
</dbReference>
<dbReference type="PROSITE" id="PS51257">
    <property type="entry name" value="PROKAR_LIPOPROTEIN"/>
    <property type="match status" value="1"/>
</dbReference>
<evidence type="ECO:0000313" key="3">
    <source>
        <dbReference type="EMBL" id="MDQ9073220.1"/>
    </source>
</evidence>
<feature type="signal peptide" evidence="2">
    <location>
        <begin position="1"/>
        <end position="25"/>
    </location>
</feature>
<evidence type="ECO:0000313" key="4">
    <source>
        <dbReference type="Proteomes" id="UP001243195"/>
    </source>
</evidence>
<evidence type="ECO:0000256" key="2">
    <source>
        <dbReference type="SAM" id="SignalP"/>
    </source>
</evidence>
<evidence type="ECO:0008006" key="5">
    <source>
        <dbReference type="Google" id="ProtNLM"/>
    </source>
</evidence>
<feature type="region of interest" description="Disordered" evidence="1">
    <location>
        <begin position="26"/>
        <end position="55"/>
    </location>
</feature>
<dbReference type="RefSeq" id="WP_308957249.1">
    <property type="nucleotide sequence ID" value="NZ_JAVICY010000039.1"/>
</dbReference>
<protein>
    <recommendedName>
        <fullName evidence="5">Lipoprotein</fullName>
    </recommendedName>
</protein>
<comment type="caution">
    <text evidence="3">The sequence shown here is derived from an EMBL/GenBank/DDBJ whole genome shotgun (WGS) entry which is preliminary data.</text>
</comment>
<reference evidence="3" key="1">
    <citation type="submission" date="2023-08" db="EMBL/GenBank/DDBJ databases">
        <title>Emergence of clinically-relevant ST2 carbapenem-resistant Acinetobacter baumannii strains in hospital sewages in Zhejiang, East of China.</title>
        <authorList>
            <person name="Kaichao C."/>
            <person name="Zhang R."/>
        </authorList>
    </citation>
    <scope>NUCLEOTIDE SEQUENCE</scope>
    <source>
        <strain evidence="3">M-SY-60</strain>
    </source>
</reference>
<proteinExistence type="predicted"/>